<evidence type="ECO:0000256" key="2">
    <source>
        <dbReference type="SAM" id="SignalP"/>
    </source>
</evidence>
<dbReference type="PANTHER" id="PTHR11803:SF59">
    <property type="entry name" value="ENDORIBONUCLEASE"/>
    <property type="match status" value="1"/>
</dbReference>
<evidence type="ECO:0000256" key="1">
    <source>
        <dbReference type="ARBA" id="ARBA00010552"/>
    </source>
</evidence>
<accession>A0A7W4I4D0</accession>
<dbReference type="RefSeq" id="WP_408871714.1">
    <property type="nucleotide sequence ID" value="NZ_JABEQG010000006.1"/>
</dbReference>
<dbReference type="Gene3D" id="3.30.1330.40">
    <property type="entry name" value="RutC-like"/>
    <property type="match status" value="1"/>
</dbReference>
<dbReference type="InterPro" id="IPR035959">
    <property type="entry name" value="RutC-like_sf"/>
</dbReference>
<keyword evidence="2" id="KW-0732">Signal</keyword>
<dbReference type="AlphaFoldDB" id="A0A7W4I4D0"/>
<dbReference type="EMBL" id="JABEQG010000006">
    <property type="protein sequence ID" value="MBB2155686.1"/>
    <property type="molecule type" value="Genomic_DNA"/>
</dbReference>
<dbReference type="Proteomes" id="UP000550787">
    <property type="component" value="Unassembled WGS sequence"/>
</dbReference>
<evidence type="ECO:0000313" key="3">
    <source>
        <dbReference type="EMBL" id="MBB2155686.1"/>
    </source>
</evidence>
<dbReference type="InterPro" id="IPR019897">
    <property type="entry name" value="RidA_CS"/>
</dbReference>
<dbReference type="PANTHER" id="PTHR11803">
    <property type="entry name" value="2-IMINOBUTANOATE/2-IMINOPROPANOATE DEAMINASE RIDA"/>
    <property type="match status" value="1"/>
</dbReference>
<gene>
    <name evidence="3" type="ORF">HLH33_05085</name>
</gene>
<sequence>MVKTMAGAAALAAVLGVGMASPTRAADIVRYPADHFPIATAIEVPPGASTIYLSGTGAQPVNKSAKSMTLAAYGDTETQVRGALTQIQGQLAKLKLTMGDVVQMHIYMVADPKLGKIDFPGMMKAYTEFFGTKAQPNLPTRSAFEVAHLANPGWLVEIEVTAVRAH</sequence>
<feature type="chain" id="PRO_5030896585" evidence="2">
    <location>
        <begin position="26"/>
        <end position="166"/>
    </location>
</feature>
<organism evidence="3 4">
    <name type="scientific">Gluconacetobacter diazotrophicus</name>
    <name type="common">Acetobacter diazotrophicus</name>
    <dbReference type="NCBI Taxonomy" id="33996"/>
    <lineage>
        <taxon>Bacteria</taxon>
        <taxon>Pseudomonadati</taxon>
        <taxon>Pseudomonadota</taxon>
        <taxon>Alphaproteobacteria</taxon>
        <taxon>Acetobacterales</taxon>
        <taxon>Acetobacteraceae</taxon>
        <taxon>Gluconacetobacter</taxon>
    </lineage>
</organism>
<dbReference type="InterPro" id="IPR006175">
    <property type="entry name" value="YjgF/YER057c/UK114"/>
</dbReference>
<evidence type="ECO:0000313" key="4">
    <source>
        <dbReference type="Proteomes" id="UP000550787"/>
    </source>
</evidence>
<dbReference type="GO" id="GO:0019239">
    <property type="term" value="F:deaminase activity"/>
    <property type="evidence" value="ECO:0007669"/>
    <property type="project" value="TreeGrafter"/>
</dbReference>
<dbReference type="PROSITE" id="PS01094">
    <property type="entry name" value="UPF0076"/>
    <property type="match status" value="1"/>
</dbReference>
<dbReference type="GO" id="GO:0005829">
    <property type="term" value="C:cytosol"/>
    <property type="evidence" value="ECO:0007669"/>
    <property type="project" value="TreeGrafter"/>
</dbReference>
<dbReference type="SUPFAM" id="SSF55298">
    <property type="entry name" value="YjgF-like"/>
    <property type="match status" value="1"/>
</dbReference>
<reference evidence="3 4" key="1">
    <citation type="submission" date="2020-04" db="EMBL/GenBank/DDBJ databases">
        <title>Description of novel Gluconacetobacter.</title>
        <authorList>
            <person name="Sombolestani A."/>
        </authorList>
    </citation>
    <scope>NUCLEOTIDE SEQUENCE [LARGE SCALE GENOMIC DNA]</scope>
    <source>
        <strain evidence="3 4">LMG 7603</strain>
    </source>
</reference>
<protein>
    <submittedName>
        <fullName evidence="3">Uncharacterized protein</fullName>
    </submittedName>
</protein>
<name>A0A7W4I4D0_GLUDI</name>
<dbReference type="Pfam" id="PF01042">
    <property type="entry name" value="Ribonuc_L-PSP"/>
    <property type="match status" value="1"/>
</dbReference>
<comment type="similarity">
    <text evidence="1">Belongs to the RutC family.</text>
</comment>
<dbReference type="CDD" id="cd06151">
    <property type="entry name" value="YjgF_YER057c_UK114_like_3"/>
    <property type="match status" value="1"/>
</dbReference>
<proteinExistence type="inferred from homology"/>
<comment type="caution">
    <text evidence="3">The sequence shown here is derived from an EMBL/GenBank/DDBJ whole genome shotgun (WGS) entry which is preliminary data.</text>
</comment>
<feature type="signal peptide" evidence="2">
    <location>
        <begin position="1"/>
        <end position="25"/>
    </location>
</feature>